<dbReference type="AlphaFoldDB" id="A0A9R1VTL9"/>
<dbReference type="Proteomes" id="UP000235145">
    <property type="component" value="Unassembled WGS sequence"/>
</dbReference>
<comment type="caution">
    <text evidence="1">The sequence shown here is derived from an EMBL/GenBank/DDBJ whole genome shotgun (WGS) entry which is preliminary data.</text>
</comment>
<name>A0A9R1VTL9_LACSA</name>
<accession>A0A9R1VTL9</accession>
<gene>
    <name evidence="1" type="ORF">LSAT_V11C400198740</name>
</gene>
<keyword evidence="2" id="KW-1185">Reference proteome</keyword>
<reference evidence="1 2" key="1">
    <citation type="journal article" date="2017" name="Nat. Commun.">
        <title>Genome assembly with in vitro proximity ligation data and whole-genome triplication in lettuce.</title>
        <authorList>
            <person name="Reyes-Chin-Wo S."/>
            <person name="Wang Z."/>
            <person name="Yang X."/>
            <person name="Kozik A."/>
            <person name="Arikit S."/>
            <person name="Song C."/>
            <person name="Xia L."/>
            <person name="Froenicke L."/>
            <person name="Lavelle D.O."/>
            <person name="Truco M.J."/>
            <person name="Xia R."/>
            <person name="Zhu S."/>
            <person name="Xu C."/>
            <person name="Xu H."/>
            <person name="Xu X."/>
            <person name="Cox K."/>
            <person name="Korf I."/>
            <person name="Meyers B.C."/>
            <person name="Michelmore R.W."/>
        </authorList>
    </citation>
    <scope>NUCLEOTIDE SEQUENCE [LARGE SCALE GENOMIC DNA]</scope>
    <source>
        <strain evidence="2">cv. Salinas</strain>
        <tissue evidence="1">Seedlings</tissue>
    </source>
</reference>
<sequence>MNPTDFMSIWFQNEKFVAAYTTNISHVNGRNMWAPTDYIKPFPPLTMRMHGSSNQTTVEVGTHVEDIQATAHDQAFEVGIQAGDVQEIAQDQAYEAST</sequence>
<evidence type="ECO:0000313" key="2">
    <source>
        <dbReference type="Proteomes" id="UP000235145"/>
    </source>
</evidence>
<organism evidence="1 2">
    <name type="scientific">Lactuca sativa</name>
    <name type="common">Garden lettuce</name>
    <dbReference type="NCBI Taxonomy" id="4236"/>
    <lineage>
        <taxon>Eukaryota</taxon>
        <taxon>Viridiplantae</taxon>
        <taxon>Streptophyta</taxon>
        <taxon>Embryophyta</taxon>
        <taxon>Tracheophyta</taxon>
        <taxon>Spermatophyta</taxon>
        <taxon>Magnoliopsida</taxon>
        <taxon>eudicotyledons</taxon>
        <taxon>Gunneridae</taxon>
        <taxon>Pentapetalae</taxon>
        <taxon>asterids</taxon>
        <taxon>campanulids</taxon>
        <taxon>Asterales</taxon>
        <taxon>Asteraceae</taxon>
        <taxon>Cichorioideae</taxon>
        <taxon>Cichorieae</taxon>
        <taxon>Lactucinae</taxon>
        <taxon>Lactuca</taxon>
    </lineage>
</organism>
<evidence type="ECO:0000313" key="1">
    <source>
        <dbReference type="EMBL" id="KAJ0210371.1"/>
    </source>
</evidence>
<dbReference type="EMBL" id="NBSK02000004">
    <property type="protein sequence ID" value="KAJ0210371.1"/>
    <property type="molecule type" value="Genomic_DNA"/>
</dbReference>
<proteinExistence type="predicted"/>
<protein>
    <submittedName>
        <fullName evidence="1">Uncharacterized protein</fullName>
    </submittedName>
</protein>